<comment type="caution">
    <text evidence="7">The sequence shown here is derived from an EMBL/GenBank/DDBJ whole genome shotgun (WGS) entry which is preliminary data.</text>
</comment>
<dbReference type="PANTHER" id="PTHR11132">
    <property type="entry name" value="SOLUTE CARRIER FAMILY 35"/>
    <property type="match status" value="1"/>
</dbReference>
<dbReference type="NCBIfam" id="TIGR00803">
    <property type="entry name" value="nst"/>
    <property type="match status" value="1"/>
</dbReference>
<comment type="subunit">
    <text evidence="5">Homooligomer.</text>
</comment>
<feature type="transmembrane region" description="Helical" evidence="5">
    <location>
        <begin position="67"/>
        <end position="86"/>
    </location>
</feature>
<keyword evidence="5" id="KW-0813">Transport</keyword>
<dbReference type="InterPro" id="IPR037185">
    <property type="entry name" value="EmrE-like"/>
</dbReference>
<feature type="transmembrane region" description="Helical" evidence="5">
    <location>
        <begin position="159"/>
        <end position="176"/>
    </location>
</feature>
<evidence type="ECO:0000313" key="8">
    <source>
        <dbReference type="Proteomes" id="UP000613177"/>
    </source>
</evidence>
<feature type="transmembrane region" description="Helical" evidence="5">
    <location>
        <begin position="40"/>
        <end position="61"/>
    </location>
</feature>
<evidence type="ECO:0000256" key="2">
    <source>
        <dbReference type="ARBA" id="ARBA00022692"/>
    </source>
</evidence>
<evidence type="ECO:0000313" key="7">
    <source>
        <dbReference type="EMBL" id="KAG2234484.1"/>
    </source>
</evidence>
<comment type="subcellular location">
    <subcellularLocation>
        <location evidence="5">Golgi apparatus membrane</location>
        <topology evidence="5">Multi-pass membrane protein</topology>
    </subcellularLocation>
    <subcellularLocation>
        <location evidence="5">Cytoplasmic vesicle membrane</location>
        <topology evidence="5">Multi-pass membrane protein</topology>
    </subcellularLocation>
    <subcellularLocation>
        <location evidence="5">Endoplasmic reticulum membrane</location>
        <topology evidence="5">Multi-pass membrane protein</topology>
    </subcellularLocation>
    <subcellularLocation>
        <location evidence="1">Membrane</location>
        <topology evidence="1">Multi-pass membrane protein</topology>
    </subcellularLocation>
</comment>
<feature type="transmembrane region" description="Helical" evidence="5">
    <location>
        <begin position="225"/>
        <end position="243"/>
    </location>
</feature>
<evidence type="ECO:0000256" key="6">
    <source>
        <dbReference type="SAM" id="MobiDB-lite"/>
    </source>
</evidence>
<feature type="region of interest" description="Disordered" evidence="6">
    <location>
        <begin position="347"/>
        <end position="370"/>
    </location>
</feature>
<evidence type="ECO:0000256" key="5">
    <source>
        <dbReference type="RuleBase" id="RU367097"/>
    </source>
</evidence>
<protein>
    <recommendedName>
        <fullName evidence="5">GDP-mannose transporter</fullName>
        <shortName evidence="5">GMT</shortName>
    </recommendedName>
</protein>
<keyword evidence="5" id="KW-0762">Sugar transport</keyword>
<dbReference type="AlphaFoldDB" id="A0A8H7SRY2"/>
<dbReference type="EMBL" id="JAEPRE010000052">
    <property type="protein sequence ID" value="KAG2234484.1"/>
    <property type="molecule type" value="Genomic_DNA"/>
</dbReference>
<evidence type="ECO:0000256" key="1">
    <source>
        <dbReference type="ARBA" id="ARBA00004141"/>
    </source>
</evidence>
<feature type="transmembrane region" description="Helical" evidence="5">
    <location>
        <begin position="107"/>
        <end position="126"/>
    </location>
</feature>
<keyword evidence="4 5" id="KW-0472">Membrane</keyword>
<accession>A0A8H7SRY2</accession>
<dbReference type="InterPro" id="IPR050186">
    <property type="entry name" value="TPT_transporter"/>
</dbReference>
<organism evidence="7 8">
    <name type="scientific">Thamnidium elegans</name>
    <dbReference type="NCBI Taxonomy" id="101142"/>
    <lineage>
        <taxon>Eukaryota</taxon>
        <taxon>Fungi</taxon>
        <taxon>Fungi incertae sedis</taxon>
        <taxon>Mucoromycota</taxon>
        <taxon>Mucoromycotina</taxon>
        <taxon>Mucoromycetes</taxon>
        <taxon>Mucorales</taxon>
        <taxon>Mucorineae</taxon>
        <taxon>Mucoraceae</taxon>
        <taxon>Thamnidium</taxon>
    </lineage>
</organism>
<proteinExistence type="inferred from homology"/>
<feature type="compositionally biased region" description="Polar residues" evidence="6">
    <location>
        <begin position="347"/>
        <end position="361"/>
    </location>
</feature>
<keyword evidence="2 5" id="KW-0812">Transmembrane</keyword>
<reference evidence="7" key="1">
    <citation type="submission" date="2021-01" db="EMBL/GenBank/DDBJ databases">
        <title>Metabolic potential, ecology and presence of endohyphal bacteria is reflected in genomic diversity of Mucoromycotina.</title>
        <authorList>
            <person name="Muszewska A."/>
            <person name="Okrasinska A."/>
            <person name="Steczkiewicz K."/>
            <person name="Drgas O."/>
            <person name="Orlowska M."/>
            <person name="Perlinska-Lenart U."/>
            <person name="Aleksandrzak-Piekarczyk T."/>
            <person name="Szatraj K."/>
            <person name="Zielenkiewicz U."/>
            <person name="Pilsyk S."/>
            <person name="Malc E."/>
            <person name="Mieczkowski P."/>
            <person name="Kruszewska J.S."/>
            <person name="Biernat P."/>
            <person name="Pawlowska J."/>
        </authorList>
    </citation>
    <scope>NUCLEOTIDE SEQUENCE</scope>
    <source>
        <strain evidence="7">WA0000018081</strain>
    </source>
</reference>
<comment type="similarity">
    <text evidence="5">Belongs to the TPT transporter family. SLC35D subfamily.</text>
</comment>
<dbReference type="GO" id="GO:0030659">
    <property type="term" value="C:cytoplasmic vesicle membrane"/>
    <property type="evidence" value="ECO:0007669"/>
    <property type="project" value="UniProtKB-SubCell"/>
</dbReference>
<keyword evidence="5" id="KW-0968">Cytoplasmic vesicle</keyword>
<feature type="transmembrane region" description="Helical" evidence="5">
    <location>
        <begin position="188"/>
        <end position="209"/>
    </location>
</feature>
<keyword evidence="3 5" id="KW-1133">Transmembrane helix</keyword>
<evidence type="ECO:0000256" key="3">
    <source>
        <dbReference type="ARBA" id="ARBA00022989"/>
    </source>
</evidence>
<dbReference type="GO" id="GO:0005789">
    <property type="term" value="C:endoplasmic reticulum membrane"/>
    <property type="evidence" value="ECO:0007669"/>
    <property type="project" value="UniProtKB-SubCell"/>
</dbReference>
<keyword evidence="8" id="KW-1185">Reference proteome</keyword>
<feature type="transmembrane region" description="Helical" evidence="5">
    <location>
        <begin position="318"/>
        <end position="337"/>
    </location>
</feature>
<evidence type="ECO:0000256" key="4">
    <source>
        <dbReference type="ARBA" id="ARBA00023136"/>
    </source>
</evidence>
<dbReference type="Proteomes" id="UP000613177">
    <property type="component" value="Unassembled WGS sequence"/>
</dbReference>
<name>A0A8H7SRY2_9FUNG</name>
<sequence length="370" mass="40967">MGETKPDYKVVIDQDLDNNGSSNQTVVGSSRLTLSPGMRAILPIASYCCASILMTVTNKFVLSGYDFNMNFLLLTIQNVVTVILLQSFKFFGLIKFRGFDKEEARKWFPIAASLVAMIYTGSKALQFLRIPIYTIFKNLTIILIAYGEVLWFGGNVTRLMLVSFGLMAIIAGWADINDTLTQIAELDTAFIGYFWMATNCIASAAFVLYMRKRIKLTNFKDFDTVYYNNLLSIPLLIFPSIIFEDWSSDNLIKNFPIEVRQQMIFAMVFSGVSAFAMSYASAWCVRTTSSTTYSMVGALNKLPIAASGIMFFGDKATFGNITAIIVGFIAGLVYSVAKTVSNKSPQNKDIIPMSSSSQSNADAIKDHGKP</sequence>
<dbReference type="GO" id="GO:0000139">
    <property type="term" value="C:Golgi membrane"/>
    <property type="evidence" value="ECO:0007669"/>
    <property type="project" value="UniProtKB-SubCell"/>
</dbReference>
<keyword evidence="5" id="KW-0256">Endoplasmic reticulum</keyword>
<gene>
    <name evidence="7" type="ORF">INT48_004863</name>
</gene>
<keyword evidence="5" id="KW-0333">Golgi apparatus</keyword>
<feature type="transmembrane region" description="Helical" evidence="5">
    <location>
        <begin position="263"/>
        <end position="285"/>
    </location>
</feature>
<comment type="function">
    <text evidence="5">Involved in the import of GDP-mannose from the cytoplasm into the Golgi lumen.</text>
</comment>
<feature type="transmembrane region" description="Helical" evidence="5">
    <location>
        <begin position="132"/>
        <end position="152"/>
    </location>
</feature>
<dbReference type="SUPFAM" id="SSF103481">
    <property type="entry name" value="Multidrug resistance efflux transporter EmrE"/>
    <property type="match status" value="1"/>
</dbReference>